<evidence type="ECO:0000313" key="3">
    <source>
        <dbReference type="Proteomes" id="UP000193560"/>
    </source>
</evidence>
<reference evidence="2 3" key="1">
    <citation type="submission" date="2016-07" db="EMBL/GenBank/DDBJ databases">
        <title>Pervasive Adenine N6-methylation of Active Genes in Fungi.</title>
        <authorList>
            <consortium name="DOE Joint Genome Institute"/>
            <person name="Mondo S.J."/>
            <person name="Dannebaum R.O."/>
            <person name="Kuo R.C."/>
            <person name="Labutti K."/>
            <person name="Haridas S."/>
            <person name="Kuo A."/>
            <person name="Salamov A."/>
            <person name="Ahrendt S.R."/>
            <person name="Lipzen A."/>
            <person name="Sullivan W."/>
            <person name="Andreopoulos W.B."/>
            <person name="Clum A."/>
            <person name="Lindquist E."/>
            <person name="Daum C."/>
            <person name="Ramamoorthy G.K."/>
            <person name="Gryganskyi A."/>
            <person name="Culley D."/>
            <person name="Magnuson J.K."/>
            <person name="James T.Y."/>
            <person name="O'Malley M.A."/>
            <person name="Stajich J.E."/>
            <person name="Spatafora J.W."/>
            <person name="Visel A."/>
            <person name="Grigoriev I.V."/>
        </authorList>
    </citation>
    <scope>NUCLEOTIDE SEQUENCE [LARGE SCALE GENOMIC DNA]</scope>
    <source>
        <strain evidence="2 3">NRRL 1336</strain>
    </source>
</reference>
<dbReference type="InterPro" id="IPR029058">
    <property type="entry name" value="AB_hydrolase_fold"/>
</dbReference>
<comment type="caution">
    <text evidence="2">The sequence shown here is derived from an EMBL/GenBank/DDBJ whole genome shotgun (WGS) entry which is preliminary data.</text>
</comment>
<dbReference type="OrthoDB" id="408631at2759"/>
<dbReference type="Proteomes" id="UP000193560">
    <property type="component" value="Unassembled WGS sequence"/>
</dbReference>
<organism evidence="2 3">
    <name type="scientific">Absidia repens</name>
    <dbReference type="NCBI Taxonomy" id="90262"/>
    <lineage>
        <taxon>Eukaryota</taxon>
        <taxon>Fungi</taxon>
        <taxon>Fungi incertae sedis</taxon>
        <taxon>Mucoromycota</taxon>
        <taxon>Mucoromycotina</taxon>
        <taxon>Mucoromycetes</taxon>
        <taxon>Mucorales</taxon>
        <taxon>Cunninghamellaceae</taxon>
        <taxon>Absidia</taxon>
    </lineage>
</organism>
<proteinExistence type="predicted"/>
<accession>A0A1X2I5S8</accession>
<dbReference type="GO" id="GO:0016787">
    <property type="term" value="F:hydrolase activity"/>
    <property type="evidence" value="ECO:0007669"/>
    <property type="project" value="InterPro"/>
</dbReference>
<sequence length="248" mass="27873">MSLVYIYILSPRQLLHSILSTKLKVANQGGMSMASISLKDMRQFSDNRYSSLPSEMSHEPQGGACGRKDHCNPWRVMAQRTVQLVIMKPNENEISSRGCLLVGMVVGRFLEVGTNTTEKFMKDVVVRARSVVVYREYTLSPEVRYPVEILFIYFVDPSNIASLNVGPLKLTVFGDSAGENMTAVTSILLKQCGHNDVVHGPVLVYPPTAPTRHHYAPFKIYTTVEYTLSLADIECINRLYFGDKYNNK</sequence>
<gene>
    <name evidence="2" type="ORF">BCR42DRAFT_423389</name>
</gene>
<evidence type="ECO:0000313" key="2">
    <source>
        <dbReference type="EMBL" id="ORZ09936.1"/>
    </source>
</evidence>
<dbReference type="SUPFAM" id="SSF53474">
    <property type="entry name" value="alpha/beta-Hydrolases"/>
    <property type="match status" value="1"/>
</dbReference>
<evidence type="ECO:0000259" key="1">
    <source>
        <dbReference type="Pfam" id="PF07859"/>
    </source>
</evidence>
<feature type="domain" description="Alpha/beta hydrolase fold-3" evidence="1">
    <location>
        <begin position="109"/>
        <end position="243"/>
    </location>
</feature>
<dbReference type="InterPro" id="IPR013094">
    <property type="entry name" value="AB_hydrolase_3"/>
</dbReference>
<dbReference type="STRING" id="90262.A0A1X2I5S8"/>
<dbReference type="Gene3D" id="3.40.50.1820">
    <property type="entry name" value="alpha/beta hydrolase"/>
    <property type="match status" value="1"/>
</dbReference>
<dbReference type="Pfam" id="PF07859">
    <property type="entry name" value="Abhydrolase_3"/>
    <property type="match status" value="1"/>
</dbReference>
<dbReference type="EMBL" id="MCGE01000026">
    <property type="protein sequence ID" value="ORZ09936.1"/>
    <property type="molecule type" value="Genomic_DNA"/>
</dbReference>
<keyword evidence="3" id="KW-1185">Reference proteome</keyword>
<name>A0A1X2I5S8_9FUNG</name>
<protein>
    <recommendedName>
        <fullName evidence="1">Alpha/beta hydrolase fold-3 domain-containing protein</fullName>
    </recommendedName>
</protein>
<dbReference type="AlphaFoldDB" id="A0A1X2I5S8"/>